<gene>
    <name evidence="6" type="ORF">E1269_12725</name>
</gene>
<comment type="caution">
    <text evidence="6">The sequence shown here is derived from an EMBL/GenBank/DDBJ whole genome shotgun (WGS) entry which is preliminary data.</text>
</comment>
<dbReference type="SUPFAM" id="SSF47413">
    <property type="entry name" value="lambda repressor-like DNA-binding domains"/>
    <property type="match status" value="1"/>
</dbReference>
<dbReference type="Gene3D" id="3.40.50.2300">
    <property type="match status" value="2"/>
</dbReference>
<dbReference type="Pfam" id="PF00356">
    <property type="entry name" value="LacI"/>
    <property type="match status" value="1"/>
</dbReference>
<dbReference type="Gene3D" id="1.10.260.40">
    <property type="entry name" value="lambda repressor-like DNA-binding domains"/>
    <property type="match status" value="1"/>
</dbReference>
<dbReference type="InterPro" id="IPR001761">
    <property type="entry name" value="Peripla_BP/Lac1_sug-bd_dom"/>
</dbReference>
<evidence type="ECO:0000259" key="5">
    <source>
        <dbReference type="PROSITE" id="PS50932"/>
    </source>
</evidence>
<dbReference type="InterPro" id="IPR000843">
    <property type="entry name" value="HTH_LacI"/>
</dbReference>
<evidence type="ECO:0000256" key="2">
    <source>
        <dbReference type="ARBA" id="ARBA00023125"/>
    </source>
</evidence>
<dbReference type="InterPro" id="IPR028082">
    <property type="entry name" value="Peripla_BP_I"/>
</dbReference>
<feature type="domain" description="HTH lacI-type" evidence="5">
    <location>
        <begin position="12"/>
        <end position="66"/>
    </location>
</feature>
<dbReference type="GO" id="GO:0003700">
    <property type="term" value="F:DNA-binding transcription factor activity"/>
    <property type="evidence" value="ECO:0007669"/>
    <property type="project" value="TreeGrafter"/>
</dbReference>
<dbReference type="InParanoid" id="A0A4R5D9C0"/>
<keyword evidence="7" id="KW-1185">Reference proteome</keyword>
<keyword evidence="1" id="KW-0805">Transcription regulation</keyword>
<evidence type="ECO:0000256" key="3">
    <source>
        <dbReference type="ARBA" id="ARBA00023163"/>
    </source>
</evidence>
<evidence type="ECO:0000256" key="4">
    <source>
        <dbReference type="SAM" id="MobiDB-lite"/>
    </source>
</evidence>
<name>A0A4R5D9C0_9ACTN</name>
<organism evidence="6 7">
    <name type="scientific">Jiangella asiatica</name>
    <dbReference type="NCBI Taxonomy" id="2530372"/>
    <lineage>
        <taxon>Bacteria</taxon>
        <taxon>Bacillati</taxon>
        <taxon>Actinomycetota</taxon>
        <taxon>Actinomycetes</taxon>
        <taxon>Jiangellales</taxon>
        <taxon>Jiangellaceae</taxon>
        <taxon>Jiangella</taxon>
    </lineage>
</organism>
<dbReference type="EMBL" id="SMKZ01000015">
    <property type="protein sequence ID" value="TDE10169.1"/>
    <property type="molecule type" value="Genomic_DNA"/>
</dbReference>
<dbReference type="Proteomes" id="UP000294739">
    <property type="component" value="Unassembled WGS sequence"/>
</dbReference>
<reference evidence="6 7" key="1">
    <citation type="submission" date="2019-03" db="EMBL/GenBank/DDBJ databases">
        <title>Draft genome sequences of novel Actinobacteria.</title>
        <authorList>
            <person name="Sahin N."/>
            <person name="Ay H."/>
            <person name="Saygin H."/>
        </authorList>
    </citation>
    <scope>NUCLEOTIDE SEQUENCE [LARGE SCALE GENOMIC DNA]</scope>
    <source>
        <strain evidence="6 7">5K138</strain>
    </source>
</reference>
<dbReference type="SMART" id="SM00354">
    <property type="entry name" value="HTH_LACI"/>
    <property type="match status" value="1"/>
</dbReference>
<dbReference type="OrthoDB" id="1639518at2"/>
<feature type="region of interest" description="Disordered" evidence="4">
    <location>
        <begin position="328"/>
        <end position="353"/>
    </location>
</feature>
<dbReference type="SUPFAM" id="SSF53822">
    <property type="entry name" value="Periplasmic binding protein-like I"/>
    <property type="match status" value="1"/>
</dbReference>
<keyword evidence="3" id="KW-0804">Transcription</keyword>
<protein>
    <submittedName>
        <fullName evidence="6">LacI family transcriptional regulator</fullName>
    </submittedName>
</protein>
<sequence length="353" mass="37438">MMARRSRGTRQATVTDVAERAGVSLATAARVLRSEASVNEVLAERVHKAAAELNYVPNMVARNLRRGSGNTIGCVIGEMLDPYFAEIAESVTVRAEEAHSMMAIVSNMQRSAQLELKHCRQLWEQRVDGLIIAGGGFDQRTHAEKFTALVKQITAAGVVVVTLSPRLVDVPSFTVDNGAVGALMANHLVGYGHKQVGIITGPPNSETTTQRLRGMENVLRDAGAHVHVKHADYSPESGSEATAELLTERPEVTGILAAADSMAVGAIGGVQSVGKSVPEDVSVMGLGRTRLSLYSSPALTTVDVHLAAHARAATDYIAAMVRGGEPDEFSPMEPTLVTGSSVGEARNQKPLRS</sequence>
<dbReference type="PANTHER" id="PTHR30146">
    <property type="entry name" value="LACI-RELATED TRANSCRIPTIONAL REPRESSOR"/>
    <property type="match status" value="1"/>
</dbReference>
<evidence type="ECO:0000313" key="6">
    <source>
        <dbReference type="EMBL" id="TDE10169.1"/>
    </source>
</evidence>
<dbReference type="CDD" id="cd06267">
    <property type="entry name" value="PBP1_LacI_sugar_binding-like"/>
    <property type="match status" value="1"/>
</dbReference>
<proteinExistence type="predicted"/>
<dbReference type="Pfam" id="PF00532">
    <property type="entry name" value="Peripla_BP_1"/>
    <property type="match status" value="1"/>
</dbReference>
<evidence type="ECO:0000313" key="7">
    <source>
        <dbReference type="Proteomes" id="UP000294739"/>
    </source>
</evidence>
<dbReference type="InterPro" id="IPR010982">
    <property type="entry name" value="Lambda_DNA-bd_dom_sf"/>
</dbReference>
<dbReference type="CDD" id="cd01392">
    <property type="entry name" value="HTH_LacI"/>
    <property type="match status" value="1"/>
</dbReference>
<dbReference type="GO" id="GO:0000976">
    <property type="term" value="F:transcription cis-regulatory region binding"/>
    <property type="evidence" value="ECO:0007669"/>
    <property type="project" value="TreeGrafter"/>
</dbReference>
<dbReference type="PROSITE" id="PS50932">
    <property type="entry name" value="HTH_LACI_2"/>
    <property type="match status" value="1"/>
</dbReference>
<evidence type="ECO:0000256" key="1">
    <source>
        <dbReference type="ARBA" id="ARBA00023015"/>
    </source>
</evidence>
<accession>A0A4R5D9C0</accession>
<dbReference type="AlphaFoldDB" id="A0A4R5D9C0"/>
<keyword evidence="2" id="KW-0238">DNA-binding</keyword>
<dbReference type="PROSITE" id="PS00356">
    <property type="entry name" value="HTH_LACI_1"/>
    <property type="match status" value="1"/>
</dbReference>
<dbReference type="PANTHER" id="PTHR30146:SF153">
    <property type="entry name" value="LACTOSE OPERON REPRESSOR"/>
    <property type="match status" value="1"/>
</dbReference>